<evidence type="ECO:0000256" key="1">
    <source>
        <dbReference type="ARBA" id="ARBA00004186"/>
    </source>
</evidence>
<dbReference type="Pfam" id="PF00225">
    <property type="entry name" value="Kinesin"/>
    <property type="match status" value="1"/>
</dbReference>
<reference evidence="9" key="2">
    <citation type="submission" date="2004-02" db="EMBL/GenBank/DDBJ databases">
        <authorList>
            <consortium name="Genoscope"/>
            <consortium name="Whitehead Institute Centre for Genome Research"/>
        </authorList>
    </citation>
    <scope>NUCLEOTIDE SEQUENCE</scope>
</reference>
<dbReference type="AlphaFoldDB" id="Q4SKM1"/>
<organism evidence="9">
    <name type="scientific">Tetraodon nigroviridis</name>
    <name type="common">Spotted green pufferfish</name>
    <name type="synonym">Chelonodon nigroviridis</name>
    <dbReference type="NCBI Taxonomy" id="99883"/>
    <lineage>
        <taxon>Eukaryota</taxon>
        <taxon>Metazoa</taxon>
        <taxon>Chordata</taxon>
        <taxon>Craniata</taxon>
        <taxon>Vertebrata</taxon>
        <taxon>Euteleostomi</taxon>
        <taxon>Actinopterygii</taxon>
        <taxon>Neopterygii</taxon>
        <taxon>Teleostei</taxon>
        <taxon>Neoteleostei</taxon>
        <taxon>Acanthomorphata</taxon>
        <taxon>Eupercaria</taxon>
        <taxon>Tetraodontiformes</taxon>
        <taxon>Tetradontoidea</taxon>
        <taxon>Tetraodontidae</taxon>
        <taxon>Tetraodon</taxon>
    </lineage>
</organism>
<comment type="similarity">
    <text evidence="7">Belongs to the TRAFAC class myosin-kinesin ATPase superfamily. Kinesin family.</text>
</comment>
<dbReference type="GO" id="GO:0005524">
    <property type="term" value="F:ATP binding"/>
    <property type="evidence" value="ECO:0007669"/>
    <property type="project" value="InterPro"/>
</dbReference>
<dbReference type="GO" id="GO:0008017">
    <property type="term" value="F:microtubule binding"/>
    <property type="evidence" value="ECO:0007669"/>
    <property type="project" value="InterPro"/>
</dbReference>
<protein>
    <submittedName>
        <fullName evidence="9">(spotted green pufferfish) hypothetical protein</fullName>
    </submittedName>
</protein>
<evidence type="ECO:0000256" key="4">
    <source>
        <dbReference type="ARBA" id="ARBA00023054"/>
    </source>
</evidence>
<feature type="domain" description="Kinesin motor" evidence="8">
    <location>
        <begin position="1"/>
        <end position="56"/>
    </location>
</feature>
<dbReference type="GO" id="GO:0072686">
    <property type="term" value="C:mitotic spindle"/>
    <property type="evidence" value="ECO:0007669"/>
    <property type="project" value="TreeGrafter"/>
</dbReference>
<dbReference type="PANTHER" id="PTHR47970">
    <property type="entry name" value="KINESIN-LIKE PROTEIN KIF11"/>
    <property type="match status" value="1"/>
</dbReference>
<reference evidence="9" key="1">
    <citation type="journal article" date="2004" name="Nature">
        <title>Genome duplication in the teleost fish Tetraodon nigroviridis reveals the early vertebrate proto-karyotype.</title>
        <authorList>
            <person name="Jaillon O."/>
            <person name="Aury J.-M."/>
            <person name="Brunet F."/>
            <person name="Petit J.-L."/>
            <person name="Stange-Thomann N."/>
            <person name="Mauceli E."/>
            <person name="Bouneau L."/>
            <person name="Fischer C."/>
            <person name="Ozouf-Costaz C."/>
            <person name="Bernot A."/>
            <person name="Nicaud S."/>
            <person name="Jaffe D."/>
            <person name="Fisher S."/>
            <person name="Lutfalla G."/>
            <person name="Dossat C."/>
            <person name="Segurens B."/>
            <person name="Dasilva C."/>
            <person name="Salanoubat M."/>
            <person name="Levy M."/>
            <person name="Boudet N."/>
            <person name="Castellano S."/>
            <person name="Anthouard V."/>
            <person name="Jubin C."/>
            <person name="Castelli V."/>
            <person name="Katinka M."/>
            <person name="Vacherie B."/>
            <person name="Biemont C."/>
            <person name="Skalli Z."/>
            <person name="Cattolico L."/>
            <person name="Poulain J."/>
            <person name="De Berardinis V."/>
            <person name="Cruaud C."/>
            <person name="Duprat S."/>
            <person name="Brottier P."/>
            <person name="Coutanceau J.-P."/>
            <person name="Gouzy J."/>
            <person name="Parra G."/>
            <person name="Lardier G."/>
            <person name="Chapple C."/>
            <person name="McKernan K.J."/>
            <person name="McEwan P."/>
            <person name="Bosak S."/>
            <person name="Kellis M."/>
            <person name="Volff J.-N."/>
            <person name="Guigo R."/>
            <person name="Zody M.C."/>
            <person name="Mesirov J."/>
            <person name="Lindblad-Toh K."/>
            <person name="Birren B."/>
            <person name="Nusbaum C."/>
            <person name="Kahn D."/>
            <person name="Robinson-Rechavi M."/>
            <person name="Laudet V."/>
            <person name="Schachter V."/>
            <person name="Quetier F."/>
            <person name="Saurin W."/>
            <person name="Scarpelli C."/>
            <person name="Wincker P."/>
            <person name="Lander E.S."/>
            <person name="Weissenbach J."/>
            <person name="Roest Crollius H."/>
        </authorList>
    </citation>
    <scope>NUCLEOTIDE SEQUENCE [LARGE SCALE GENOMIC DNA]</scope>
</reference>
<proteinExistence type="inferred from homology"/>
<dbReference type="GO" id="GO:0008574">
    <property type="term" value="F:plus-end-directed microtubule motor activity"/>
    <property type="evidence" value="ECO:0007669"/>
    <property type="project" value="TreeGrafter"/>
</dbReference>
<dbReference type="OrthoDB" id="2403182at2759"/>
<evidence type="ECO:0000256" key="2">
    <source>
        <dbReference type="ARBA" id="ARBA00022490"/>
    </source>
</evidence>
<dbReference type="EMBL" id="CAAE01014565">
    <property type="protein sequence ID" value="CAF98811.1"/>
    <property type="molecule type" value="Genomic_DNA"/>
</dbReference>
<evidence type="ECO:0000259" key="8">
    <source>
        <dbReference type="PROSITE" id="PS50067"/>
    </source>
</evidence>
<evidence type="ECO:0000256" key="3">
    <source>
        <dbReference type="ARBA" id="ARBA00022553"/>
    </source>
</evidence>
<evidence type="ECO:0000256" key="5">
    <source>
        <dbReference type="ARBA" id="ARBA00023175"/>
    </source>
</evidence>
<name>Q4SKM1_TETNG</name>
<accession>Q4SKM1</accession>
<keyword evidence="2" id="KW-0963">Cytoplasm</keyword>
<dbReference type="GO" id="GO:0007018">
    <property type="term" value="P:microtubule-based movement"/>
    <property type="evidence" value="ECO:0007669"/>
    <property type="project" value="InterPro"/>
</dbReference>
<gene>
    <name evidence="9" type="ORF">GSTENG00016659001</name>
</gene>
<evidence type="ECO:0000256" key="7">
    <source>
        <dbReference type="PROSITE-ProRule" id="PRU00283"/>
    </source>
</evidence>
<comment type="caution">
    <text evidence="9">The sequence shown here is derived from an EMBL/GenBank/DDBJ whole genome shotgun (WGS) entry which is preliminary data.</text>
</comment>
<dbReference type="GO" id="GO:0090307">
    <property type="term" value="P:mitotic spindle assembly"/>
    <property type="evidence" value="ECO:0007669"/>
    <property type="project" value="TreeGrafter"/>
</dbReference>
<dbReference type="PROSITE" id="PS50067">
    <property type="entry name" value="KINESIN_MOTOR_2"/>
    <property type="match status" value="1"/>
</dbReference>
<evidence type="ECO:0000313" key="9">
    <source>
        <dbReference type="EMBL" id="CAF98811.1"/>
    </source>
</evidence>
<keyword evidence="4" id="KW-0175">Coiled coil</keyword>
<dbReference type="Gene3D" id="1.20.58.1980">
    <property type="match status" value="1"/>
</dbReference>
<keyword evidence="6" id="KW-0206">Cytoskeleton</keyword>
<dbReference type="InterPro" id="IPR027417">
    <property type="entry name" value="P-loop_NTPase"/>
</dbReference>
<sequence>MKSSYIPFRESKLTKLFQAFFCGRGKASMIVNINQCASTYDETLHVMKFSAVAKQVVQVIPEKPLEPLAPCLVGHDGKPVVRNGLADSRALERYLSEEELLDEEEEADVSLLPENVSRQPSVHADLGIRSGKSCLPQELVDMIESLRDQLAAERKRNLVQEIAIRKEMGDAMLQQLMEGEERRSIVVLYGVQMFSQQIEELKETYQERLESTFEMYKDAIKEHAYESALSQLEDNYVPLDEFLAEQQTVEVRGAGGFTSRSEDLLIQQKTSQTRTTQLHLLEFTFPLGQDV</sequence>
<keyword evidence="3" id="KW-0597">Phosphoprotein</keyword>
<comment type="subcellular location">
    <subcellularLocation>
        <location evidence="1">Cytoplasm</location>
        <location evidence="1">Cytoskeleton</location>
        <location evidence="1">Spindle</location>
    </subcellularLocation>
</comment>
<evidence type="ECO:0000256" key="6">
    <source>
        <dbReference type="ARBA" id="ARBA00023212"/>
    </source>
</evidence>
<dbReference type="GO" id="GO:0051231">
    <property type="term" value="P:spindle elongation"/>
    <property type="evidence" value="ECO:0007669"/>
    <property type="project" value="TreeGrafter"/>
</dbReference>
<comment type="caution">
    <text evidence="7">Lacks conserved residue(s) required for the propagation of feature annotation.</text>
</comment>
<dbReference type="KEGG" id="tng:GSTEN00016659G001"/>
<dbReference type="InterPro" id="IPR047149">
    <property type="entry name" value="KIF11-like"/>
</dbReference>
<dbReference type="InterPro" id="IPR001752">
    <property type="entry name" value="Kinesin_motor_dom"/>
</dbReference>
<dbReference type="GO" id="GO:0005634">
    <property type="term" value="C:nucleus"/>
    <property type="evidence" value="ECO:0007669"/>
    <property type="project" value="TreeGrafter"/>
</dbReference>
<keyword evidence="5" id="KW-0505">Motor protein</keyword>
<dbReference type="PANTHER" id="PTHR47970:SF29">
    <property type="entry name" value="KINESIN FAMILY MEMBER 20B"/>
    <property type="match status" value="1"/>
</dbReference>
<dbReference type="SUPFAM" id="SSF52540">
    <property type="entry name" value="P-loop containing nucleoside triphosphate hydrolases"/>
    <property type="match status" value="1"/>
</dbReference>
<dbReference type="GO" id="GO:0005876">
    <property type="term" value="C:spindle microtubule"/>
    <property type="evidence" value="ECO:0007669"/>
    <property type="project" value="TreeGrafter"/>
</dbReference>